<dbReference type="EMBL" id="JAGMWT010000015">
    <property type="protein sequence ID" value="KAH7116190.1"/>
    <property type="molecule type" value="Genomic_DNA"/>
</dbReference>
<sequence length="310" mass="35977">MFLKQPNDKPNSMARPARQCCFICFGGKRQQEYAVLVPCFRPNPQPRIRKIKTKEGTERLNFEIFRHDSFESDSTIYKRLNEVCYQHQPKFKRWIPFYGVVEVREVKFRFLGIKDKSNRHRVHIYRLNINEIGEEAKNTIAISRHPDYWDTYGCCDEWHSDACPASTDYTAEPCIVKRVEVAQLRRNNLETYSLLTDCVRDPQSADEYETLKGMAQESPIIDLKISEIDDQSKVFGRKNEMPGLEFIMGWQFDRMESELPFFVFCILLITLAIWIVVIVSGLAGEWTLSTALGQIALGSVAILVGLRYLV</sequence>
<name>A0A9P9D9E4_9PLEO</name>
<keyword evidence="1" id="KW-0472">Membrane</keyword>
<proteinExistence type="predicted"/>
<keyword evidence="3" id="KW-1185">Reference proteome</keyword>
<evidence type="ECO:0000256" key="1">
    <source>
        <dbReference type="SAM" id="Phobius"/>
    </source>
</evidence>
<gene>
    <name evidence="2" type="ORF">B0J11DRAFT_539414</name>
</gene>
<dbReference type="Proteomes" id="UP000700596">
    <property type="component" value="Unassembled WGS sequence"/>
</dbReference>
<keyword evidence="1" id="KW-1133">Transmembrane helix</keyword>
<accession>A0A9P9D9E4</accession>
<comment type="caution">
    <text evidence="2">The sequence shown here is derived from an EMBL/GenBank/DDBJ whole genome shotgun (WGS) entry which is preliminary data.</text>
</comment>
<evidence type="ECO:0000313" key="2">
    <source>
        <dbReference type="EMBL" id="KAH7116190.1"/>
    </source>
</evidence>
<organism evidence="2 3">
    <name type="scientific">Dendryphion nanum</name>
    <dbReference type="NCBI Taxonomy" id="256645"/>
    <lineage>
        <taxon>Eukaryota</taxon>
        <taxon>Fungi</taxon>
        <taxon>Dikarya</taxon>
        <taxon>Ascomycota</taxon>
        <taxon>Pezizomycotina</taxon>
        <taxon>Dothideomycetes</taxon>
        <taxon>Pleosporomycetidae</taxon>
        <taxon>Pleosporales</taxon>
        <taxon>Torulaceae</taxon>
        <taxon>Dendryphion</taxon>
    </lineage>
</organism>
<feature type="transmembrane region" description="Helical" evidence="1">
    <location>
        <begin position="261"/>
        <end position="282"/>
    </location>
</feature>
<feature type="transmembrane region" description="Helical" evidence="1">
    <location>
        <begin position="288"/>
        <end position="309"/>
    </location>
</feature>
<protein>
    <submittedName>
        <fullName evidence="2">Uncharacterized protein</fullName>
    </submittedName>
</protein>
<dbReference type="AlphaFoldDB" id="A0A9P9D9E4"/>
<dbReference type="OrthoDB" id="3557612at2759"/>
<keyword evidence="1" id="KW-0812">Transmembrane</keyword>
<reference evidence="2" key="1">
    <citation type="journal article" date="2021" name="Nat. Commun.">
        <title>Genetic determinants of endophytism in the Arabidopsis root mycobiome.</title>
        <authorList>
            <person name="Mesny F."/>
            <person name="Miyauchi S."/>
            <person name="Thiergart T."/>
            <person name="Pickel B."/>
            <person name="Atanasova L."/>
            <person name="Karlsson M."/>
            <person name="Huettel B."/>
            <person name="Barry K.W."/>
            <person name="Haridas S."/>
            <person name="Chen C."/>
            <person name="Bauer D."/>
            <person name="Andreopoulos W."/>
            <person name="Pangilinan J."/>
            <person name="LaButti K."/>
            <person name="Riley R."/>
            <person name="Lipzen A."/>
            <person name="Clum A."/>
            <person name="Drula E."/>
            <person name="Henrissat B."/>
            <person name="Kohler A."/>
            <person name="Grigoriev I.V."/>
            <person name="Martin F.M."/>
            <person name="Hacquard S."/>
        </authorList>
    </citation>
    <scope>NUCLEOTIDE SEQUENCE</scope>
    <source>
        <strain evidence="2">MPI-CAGE-CH-0243</strain>
    </source>
</reference>
<evidence type="ECO:0000313" key="3">
    <source>
        <dbReference type="Proteomes" id="UP000700596"/>
    </source>
</evidence>